<dbReference type="Proteomes" id="UP000015106">
    <property type="component" value="Chromosome 5"/>
</dbReference>
<name>A0A8R7UGD6_TRIUA</name>
<sequence length="64" mass="7200">MCGRSSGSKSVESDLDFRFLHLISFRRSPLQRQRAGRSSRSLTGRSVRIKWNGAVADHGRTPNI</sequence>
<dbReference type="EnsemblPlants" id="TuG1812G0500001612.01.T02">
    <property type="protein sequence ID" value="TuG1812G0500001612.01.T02"/>
    <property type="gene ID" value="TuG1812G0500001612.01"/>
</dbReference>
<reference evidence="1" key="2">
    <citation type="submission" date="2018-03" db="EMBL/GenBank/DDBJ databases">
        <title>The Triticum urartu genome reveals the dynamic nature of wheat genome evolution.</title>
        <authorList>
            <person name="Ling H."/>
            <person name="Ma B."/>
            <person name="Shi X."/>
            <person name="Liu H."/>
            <person name="Dong L."/>
            <person name="Sun H."/>
            <person name="Cao Y."/>
            <person name="Gao Q."/>
            <person name="Zheng S."/>
            <person name="Li Y."/>
            <person name="Yu Y."/>
            <person name="Du H."/>
            <person name="Qi M."/>
            <person name="Li Y."/>
            <person name="Yu H."/>
            <person name="Cui Y."/>
            <person name="Wang N."/>
            <person name="Chen C."/>
            <person name="Wu H."/>
            <person name="Zhao Y."/>
            <person name="Zhang J."/>
            <person name="Li Y."/>
            <person name="Zhou W."/>
            <person name="Zhang B."/>
            <person name="Hu W."/>
            <person name="Eijk M."/>
            <person name="Tang J."/>
            <person name="Witsenboer H."/>
            <person name="Zhao S."/>
            <person name="Li Z."/>
            <person name="Zhang A."/>
            <person name="Wang D."/>
            <person name="Liang C."/>
        </authorList>
    </citation>
    <scope>NUCLEOTIDE SEQUENCE [LARGE SCALE GENOMIC DNA]</scope>
    <source>
        <strain evidence="1">cv. G1812</strain>
    </source>
</reference>
<dbReference type="AlphaFoldDB" id="A0A8R7UGD6"/>
<proteinExistence type="predicted"/>
<dbReference type="EnsemblPlants" id="TuG1812G0500001612.01.T04">
    <property type="protein sequence ID" value="TuG1812G0500001612.01.T04"/>
    <property type="gene ID" value="TuG1812G0500001612.01"/>
</dbReference>
<accession>A0A8R7UGD6</accession>
<reference evidence="2" key="1">
    <citation type="journal article" date="2013" name="Nature">
        <title>Draft genome of the wheat A-genome progenitor Triticum urartu.</title>
        <authorList>
            <person name="Ling H.Q."/>
            <person name="Zhao S."/>
            <person name="Liu D."/>
            <person name="Wang J."/>
            <person name="Sun H."/>
            <person name="Zhang C."/>
            <person name="Fan H."/>
            <person name="Li D."/>
            <person name="Dong L."/>
            <person name="Tao Y."/>
            <person name="Gao C."/>
            <person name="Wu H."/>
            <person name="Li Y."/>
            <person name="Cui Y."/>
            <person name="Guo X."/>
            <person name="Zheng S."/>
            <person name="Wang B."/>
            <person name="Yu K."/>
            <person name="Liang Q."/>
            <person name="Yang W."/>
            <person name="Lou X."/>
            <person name="Chen J."/>
            <person name="Feng M."/>
            <person name="Jian J."/>
            <person name="Zhang X."/>
            <person name="Luo G."/>
            <person name="Jiang Y."/>
            <person name="Liu J."/>
            <person name="Wang Z."/>
            <person name="Sha Y."/>
            <person name="Zhang B."/>
            <person name="Wu H."/>
            <person name="Tang D."/>
            <person name="Shen Q."/>
            <person name="Xue P."/>
            <person name="Zou S."/>
            <person name="Wang X."/>
            <person name="Liu X."/>
            <person name="Wang F."/>
            <person name="Yang Y."/>
            <person name="An X."/>
            <person name="Dong Z."/>
            <person name="Zhang K."/>
            <person name="Zhang X."/>
            <person name="Luo M.C."/>
            <person name="Dvorak J."/>
            <person name="Tong Y."/>
            <person name="Wang J."/>
            <person name="Yang H."/>
            <person name="Li Z."/>
            <person name="Wang D."/>
            <person name="Zhang A."/>
            <person name="Wang J."/>
        </authorList>
    </citation>
    <scope>NUCLEOTIDE SEQUENCE</scope>
    <source>
        <strain evidence="2">cv. G1812</strain>
    </source>
</reference>
<evidence type="ECO:0000313" key="1">
    <source>
        <dbReference type="EnsemblPlants" id="TuG1812G0500001612.01.T04"/>
    </source>
</evidence>
<organism evidence="1 2">
    <name type="scientific">Triticum urartu</name>
    <name type="common">Red wild einkorn</name>
    <name type="synonym">Crithodium urartu</name>
    <dbReference type="NCBI Taxonomy" id="4572"/>
    <lineage>
        <taxon>Eukaryota</taxon>
        <taxon>Viridiplantae</taxon>
        <taxon>Streptophyta</taxon>
        <taxon>Embryophyta</taxon>
        <taxon>Tracheophyta</taxon>
        <taxon>Spermatophyta</taxon>
        <taxon>Magnoliopsida</taxon>
        <taxon>Liliopsida</taxon>
        <taxon>Poales</taxon>
        <taxon>Poaceae</taxon>
        <taxon>BOP clade</taxon>
        <taxon>Pooideae</taxon>
        <taxon>Triticodae</taxon>
        <taxon>Triticeae</taxon>
        <taxon>Triticinae</taxon>
        <taxon>Triticum</taxon>
    </lineage>
</organism>
<protein>
    <submittedName>
        <fullName evidence="1">Uncharacterized protein</fullName>
    </submittedName>
</protein>
<keyword evidence="2" id="KW-1185">Reference proteome</keyword>
<reference evidence="1" key="3">
    <citation type="submission" date="2022-06" db="UniProtKB">
        <authorList>
            <consortium name="EnsemblPlants"/>
        </authorList>
    </citation>
    <scope>IDENTIFICATION</scope>
</reference>
<evidence type="ECO:0000313" key="2">
    <source>
        <dbReference type="Proteomes" id="UP000015106"/>
    </source>
</evidence>
<dbReference type="Gramene" id="TuG1812G0500001612.01.T04">
    <property type="protein sequence ID" value="TuG1812G0500001612.01.T04"/>
    <property type="gene ID" value="TuG1812G0500001612.01"/>
</dbReference>
<dbReference type="Gramene" id="TuG1812G0500001612.01.T02">
    <property type="protein sequence ID" value="TuG1812G0500001612.01.T02"/>
    <property type="gene ID" value="TuG1812G0500001612.01"/>
</dbReference>